<name>X1JIN5_9ZZZZ</name>
<proteinExistence type="predicted"/>
<gene>
    <name evidence="2" type="ORF">S06H3_00822</name>
</gene>
<organism evidence="2">
    <name type="scientific">marine sediment metagenome</name>
    <dbReference type="NCBI Taxonomy" id="412755"/>
    <lineage>
        <taxon>unclassified sequences</taxon>
        <taxon>metagenomes</taxon>
        <taxon>ecological metagenomes</taxon>
    </lineage>
</organism>
<protein>
    <submittedName>
        <fullName evidence="2">Uncharacterized protein</fullName>
    </submittedName>
</protein>
<sequence>MSQLSYAQTNYWLMIVREIQDRGPPIYGEYPPPDDIAVFAEVEPSSPDDMAEHPRQVRDRSGDQRV</sequence>
<dbReference type="EMBL" id="BARV01000176">
    <property type="protein sequence ID" value="GAH94566.1"/>
    <property type="molecule type" value="Genomic_DNA"/>
</dbReference>
<dbReference type="AlphaFoldDB" id="X1JIN5"/>
<feature type="region of interest" description="Disordered" evidence="1">
    <location>
        <begin position="43"/>
        <end position="66"/>
    </location>
</feature>
<comment type="caution">
    <text evidence="2">The sequence shown here is derived from an EMBL/GenBank/DDBJ whole genome shotgun (WGS) entry which is preliminary data.</text>
</comment>
<evidence type="ECO:0000256" key="1">
    <source>
        <dbReference type="SAM" id="MobiDB-lite"/>
    </source>
</evidence>
<evidence type="ECO:0000313" key="2">
    <source>
        <dbReference type="EMBL" id="GAH94566.1"/>
    </source>
</evidence>
<accession>X1JIN5</accession>
<feature type="compositionally biased region" description="Basic and acidic residues" evidence="1">
    <location>
        <begin position="50"/>
        <end position="66"/>
    </location>
</feature>
<reference evidence="2" key="1">
    <citation type="journal article" date="2014" name="Front. Microbiol.">
        <title>High frequency of phylogenetically diverse reductive dehalogenase-homologous genes in deep subseafloor sedimentary metagenomes.</title>
        <authorList>
            <person name="Kawai M."/>
            <person name="Futagami T."/>
            <person name="Toyoda A."/>
            <person name="Takaki Y."/>
            <person name="Nishi S."/>
            <person name="Hori S."/>
            <person name="Arai W."/>
            <person name="Tsubouchi T."/>
            <person name="Morono Y."/>
            <person name="Uchiyama I."/>
            <person name="Ito T."/>
            <person name="Fujiyama A."/>
            <person name="Inagaki F."/>
            <person name="Takami H."/>
        </authorList>
    </citation>
    <scope>NUCLEOTIDE SEQUENCE</scope>
    <source>
        <strain evidence="2">Expedition CK06-06</strain>
    </source>
</reference>